<dbReference type="EMBL" id="ANIY01002052">
    <property type="protein sequence ID" value="ETP43363.1"/>
    <property type="molecule type" value="Genomic_DNA"/>
</dbReference>
<feature type="region of interest" description="Disordered" evidence="1">
    <location>
        <begin position="241"/>
        <end position="283"/>
    </location>
</feature>
<evidence type="ECO:0000313" key="3">
    <source>
        <dbReference type="Proteomes" id="UP000018948"/>
    </source>
</evidence>
<proteinExistence type="predicted"/>
<feature type="compositionally biased region" description="Basic and acidic residues" evidence="1">
    <location>
        <begin position="246"/>
        <end position="270"/>
    </location>
</feature>
<evidence type="ECO:0000313" key="2">
    <source>
        <dbReference type="EMBL" id="ETP43363.1"/>
    </source>
</evidence>
<sequence length="283" mass="32451">MKQQEKTARVGLEKFSGQQVEYTSWKYKLLTHVVRLDLGVENELFEKGLPEPNVGMRDFLESTPPRLLNENVKAAPEKERKAMRREIMVWRKAALRHVLNTTLTNAFMLSLPDDVRYLEVCVIWQHLRRILGSLNQARNEMNRKAKKVLETEMMKETMICVLVLEQLPCEIWASSIELTKESFMADKVEITLNNLFVDKSKKAIVGQNGPGRPMFWTDIQTQLSKGTPSTAKKIATVQHVTKKPRATHEPPRGVKMDEEFKMSETEKSDSEMDNGGCLLSFGQ</sequence>
<feature type="non-terminal residue" evidence="2">
    <location>
        <position position="283"/>
    </location>
</feature>
<evidence type="ECO:0000256" key="1">
    <source>
        <dbReference type="SAM" id="MobiDB-lite"/>
    </source>
</evidence>
<dbReference type="AlphaFoldDB" id="W2Z7X9"/>
<accession>W2Z7X9</accession>
<dbReference type="OrthoDB" id="128446at2759"/>
<dbReference type="Proteomes" id="UP000018948">
    <property type="component" value="Unassembled WGS sequence"/>
</dbReference>
<reference evidence="2 3" key="1">
    <citation type="submission" date="2013-11" db="EMBL/GenBank/DDBJ databases">
        <title>The Genome Sequence of Phytophthora parasitica P10297.</title>
        <authorList>
            <consortium name="The Broad Institute Genomics Platform"/>
            <person name="Russ C."/>
            <person name="Tyler B."/>
            <person name="Panabieres F."/>
            <person name="Shan W."/>
            <person name="Tripathy S."/>
            <person name="Grunwald N."/>
            <person name="Machado M."/>
            <person name="Johnson C.S."/>
            <person name="Walker B."/>
            <person name="Young S.K."/>
            <person name="Zeng Q."/>
            <person name="Gargeya S."/>
            <person name="Fitzgerald M."/>
            <person name="Haas B."/>
            <person name="Abouelleil A."/>
            <person name="Allen A.W."/>
            <person name="Alvarado L."/>
            <person name="Arachchi H.M."/>
            <person name="Berlin A.M."/>
            <person name="Chapman S.B."/>
            <person name="Gainer-Dewar J."/>
            <person name="Goldberg J."/>
            <person name="Griggs A."/>
            <person name="Gujja S."/>
            <person name="Hansen M."/>
            <person name="Howarth C."/>
            <person name="Imamovic A."/>
            <person name="Ireland A."/>
            <person name="Larimer J."/>
            <person name="McCowan C."/>
            <person name="Murphy C."/>
            <person name="Pearson M."/>
            <person name="Poon T.W."/>
            <person name="Priest M."/>
            <person name="Roberts A."/>
            <person name="Saif S."/>
            <person name="Shea T."/>
            <person name="Sisk P."/>
            <person name="Sykes S."/>
            <person name="Wortman J."/>
            <person name="Nusbaum C."/>
            <person name="Birren B."/>
        </authorList>
    </citation>
    <scope>NUCLEOTIDE SEQUENCE [LARGE SCALE GENOMIC DNA]</scope>
    <source>
        <strain evidence="2 3">P10297</strain>
    </source>
</reference>
<protein>
    <submittedName>
        <fullName evidence="2">Uncharacterized protein</fullName>
    </submittedName>
</protein>
<organism evidence="2 3">
    <name type="scientific">Phytophthora nicotianae P10297</name>
    <dbReference type="NCBI Taxonomy" id="1317064"/>
    <lineage>
        <taxon>Eukaryota</taxon>
        <taxon>Sar</taxon>
        <taxon>Stramenopiles</taxon>
        <taxon>Oomycota</taxon>
        <taxon>Peronosporomycetes</taxon>
        <taxon>Peronosporales</taxon>
        <taxon>Peronosporaceae</taxon>
        <taxon>Phytophthora</taxon>
    </lineage>
</organism>
<comment type="caution">
    <text evidence="2">The sequence shown here is derived from an EMBL/GenBank/DDBJ whole genome shotgun (WGS) entry which is preliminary data.</text>
</comment>
<name>W2Z7X9_PHYNI</name>
<gene>
    <name evidence="2" type="ORF">F442_09896</name>
</gene>